<comment type="similarity">
    <text evidence="2">Belongs to the cytochrome ubiquinol oxidase subunit 2 family.</text>
</comment>
<evidence type="ECO:0000256" key="6">
    <source>
        <dbReference type="ARBA" id="ARBA00023136"/>
    </source>
</evidence>
<keyword evidence="9" id="KW-1185">Reference proteome</keyword>
<evidence type="ECO:0000256" key="5">
    <source>
        <dbReference type="ARBA" id="ARBA00022989"/>
    </source>
</evidence>
<reference evidence="8 9" key="1">
    <citation type="journal article" date="2018" name="J. Microbiol.">
        <title>Bacillus spongiae sp. nov., isolated from sponge of Jeju Island.</title>
        <authorList>
            <person name="Lee G.E."/>
            <person name="Im W.T."/>
            <person name="Park J.S."/>
        </authorList>
    </citation>
    <scope>NUCLEOTIDE SEQUENCE [LARGE SCALE GENOMIC DNA]</scope>
    <source>
        <strain evidence="8 9">135PIL107-10</strain>
    </source>
</reference>
<feature type="transmembrane region" description="Helical" evidence="7">
    <location>
        <begin position="197"/>
        <end position="220"/>
    </location>
</feature>
<evidence type="ECO:0000256" key="1">
    <source>
        <dbReference type="ARBA" id="ARBA00004651"/>
    </source>
</evidence>
<feature type="transmembrane region" description="Helical" evidence="7">
    <location>
        <begin position="12"/>
        <end position="34"/>
    </location>
</feature>
<keyword evidence="8" id="KW-0560">Oxidoreductase</keyword>
<comment type="caution">
    <text evidence="8">The sequence shown here is derived from an EMBL/GenBank/DDBJ whole genome shotgun (WGS) entry which is preliminary data.</text>
</comment>
<dbReference type="Proteomes" id="UP001312865">
    <property type="component" value="Unassembled WGS sequence"/>
</dbReference>
<evidence type="ECO:0000313" key="8">
    <source>
        <dbReference type="EMBL" id="MEI5905983.1"/>
    </source>
</evidence>
<feature type="transmembrane region" description="Helical" evidence="7">
    <location>
        <begin position="55"/>
        <end position="74"/>
    </location>
</feature>
<protein>
    <submittedName>
        <fullName evidence="8">Cytochrome d ubiquinol oxidase subunit II</fullName>
        <ecNumber evidence="8">1.10.3.-</ecNumber>
    </submittedName>
</protein>
<dbReference type="InterPro" id="IPR003317">
    <property type="entry name" value="Cyt-d_oxidase_su2"/>
</dbReference>
<keyword evidence="4 7" id="KW-0812">Transmembrane</keyword>
<name>A0ABU8H9Y1_9BACI</name>
<gene>
    <name evidence="8" type="ORF">WAK64_02730</name>
</gene>
<accession>A0ABU8H9Y1</accession>
<evidence type="ECO:0000256" key="4">
    <source>
        <dbReference type="ARBA" id="ARBA00022692"/>
    </source>
</evidence>
<feature type="transmembrane region" description="Helical" evidence="7">
    <location>
        <begin position="80"/>
        <end position="102"/>
    </location>
</feature>
<dbReference type="Pfam" id="PF02322">
    <property type="entry name" value="Cyt_bd_oxida_II"/>
    <property type="match status" value="1"/>
</dbReference>
<feature type="transmembrane region" description="Helical" evidence="7">
    <location>
        <begin position="305"/>
        <end position="327"/>
    </location>
</feature>
<feature type="transmembrane region" description="Helical" evidence="7">
    <location>
        <begin position="114"/>
        <end position="137"/>
    </location>
</feature>
<evidence type="ECO:0000256" key="3">
    <source>
        <dbReference type="ARBA" id="ARBA00022475"/>
    </source>
</evidence>
<keyword evidence="5 7" id="KW-1133">Transmembrane helix</keyword>
<proteinExistence type="inferred from homology"/>
<evidence type="ECO:0000256" key="2">
    <source>
        <dbReference type="ARBA" id="ARBA00007543"/>
    </source>
</evidence>
<dbReference type="EC" id="1.10.3.-" evidence="8"/>
<evidence type="ECO:0000256" key="7">
    <source>
        <dbReference type="SAM" id="Phobius"/>
    </source>
</evidence>
<keyword evidence="6 7" id="KW-0472">Membrane</keyword>
<feature type="transmembrane region" description="Helical" evidence="7">
    <location>
        <begin position="260"/>
        <end position="285"/>
    </location>
</feature>
<dbReference type="GO" id="GO:0016491">
    <property type="term" value="F:oxidoreductase activity"/>
    <property type="evidence" value="ECO:0007669"/>
    <property type="project" value="UniProtKB-KW"/>
</dbReference>
<sequence length="337" mass="37961">MSLEVLGITVLWIFLYGYLIVASIDFGSGFFAFYGKVTGKDHILNDLISRYLSPVWEVTNVFFVFFFVGLVGFFPDTAYYFGTSLLIPGSIAIILLAIRGSFYAFGNYGSKDNIVYLFLYGATGLLIPASLSTALTISEGGFLKVTDDKVIFLANELLKSPYSWSVVALSIVSVLFISATFLTYYADRAGDIKSREILRRFALFWSPPTIVTSLLVFVALREHNEEHFTQAIEIWWMFGLSLVFFAIASYLIYKKTRFGFAFIAVMLQFFFAFFGYGASHLPYILYPYITIQSSVTNPTMGTTLVIVFIAGLFLLIPSLILLMRLFLFDADYIKGQK</sequence>
<feature type="transmembrane region" description="Helical" evidence="7">
    <location>
        <begin position="232"/>
        <end position="253"/>
    </location>
</feature>
<organism evidence="8 9">
    <name type="scientific">Bacillus spongiae</name>
    <dbReference type="NCBI Taxonomy" id="2683610"/>
    <lineage>
        <taxon>Bacteria</taxon>
        <taxon>Bacillati</taxon>
        <taxon>Bacillota</taxon>
        <taxon>Bacilli</taxon>
        <taxon>Bacillales</taxon>
        <taxon>Bacillaceae</taxon>
        <taxon>Bacillus</taxon>
    </lineage>
</organism>
<dbReference type="RefSeq" id="WP_336585410.1">
    <property type="nucleotide sequence ID" value="NZ_JBBAXC010000002.1"/>
</dbReference>
<feature type="transmembrane region" description="Helical" evidence="7">
    <location>
        <begin position="162"/>
        <end position="185"/>
    </location>
</feature>
<dbReference type="EMBL" id="JBBAXC010000002">
    <property type="protein sequence ID" value="MEI5905983.1"/>
    <property type="molecule type" value="Genomic_DNA"/>
</dbReference>
<evidence type="ECO:0000313" key="9">
    <source>
        <dbReference type="Proteomes" id="UP001312865"/>
    </source>
</evidence>
<comment type="subcellular location">
    <subcellularLocation>
        <location evidence="1">Cell membrane</location>
        <topology evidence="1">Multi-pass membrane protein</topology>
    </subcellularLocation>
</comment>
<keyword evidence="3" id="KW-1003">Cell membrane</keyword>